<dbReference type="InterPro" id="IPR044933">
    <property type="entry name" value="DIA_GBD_sf"/>
</dbReference>
<feature type="region of interest" description="Disordered" evidence="6">
    <location>
        <begin position="1"/>
        <end position="57"/>
    </location>
</feature>
<keyword evidence="10" id="KW-1185">Reference proteome</keyword>
<dbReference type="InterPro" id="IPR010473">
    <property type="entry name" value="GTPase-bd"/>
</dbReference>
<dbReference type="InterPro" id="IPR016024">
    <property type="entry name" value="ARM-type_fold"/>
</dbReference>
<dbReference type="InterPro" id="IPR014767">
    <property type="entry name" value="DAD_dom"/>
</dbReference>
<dbReference type="Pfam" id="PF02181">
    <property type="entry name" value="FH2"/>
    <property type="match status" value="1"/>
</dbReference>
<comment type="similarity">
    <text evidence="2">Belongs to the formin homology family. Diaphanous subfamily.</text>
</comment>
<comment type="subcellular location">
    <subcellularLocation>
        <location evidence="1">Cytoplasm</location>
    </subcellularLocation>
</comment>
<evidence type="ECO:0000256" key="2">
    <source>
        <dbReference type="ARBA" id="ARBA00008214"/>
    </source>
</evidence>
<dbReference type="Gene3D" id="6.10.30.30">
    <property type="match status" value="1"/>
</dbReference>
<evidence type="ECO:0000259" key="8">
    <source>
        <dbReference type="PROSITE" id="PS51232"/>
    </source>
</evidence>
<feature type="domain" description="FH2" evidence="9">
    <location>
        <begin position="631"/>
        <end position="1029"/>
    </location>
</feature>
<dbReference type="Gene3D" id="1.20.58.630">
    <property type="match status" value="1"/>
</dbReference>
<dbReference type="Gene3D" id="1.10.20.40">
    <property type="entry name" value="Formin, diaphanous GTPase-binding domain"/>
    <property type="match status" value="1"/>
</dbReference>
<feature type="compositionally biased region" description="Low complexity" evidence="6">
    <location>
        <begin position="14"/>
        <end position="26"/>
    </location>
</feature>
<keyword evidence="3" id="KW-0963">Cytoplasm</keyword>
<dbReference type="PANTHER" id="PTHR45691:SF9">
    <property type="entry name" value="PROTEIN DIAPHANOUS HOMOLOG 3"/>
    <property type="match status" value="1"/>
</dbReference>
<dbReference type="InterPro" id="IPR051412">
    <property type="entry name" value="Formin_Homology_Diaphanous_sf"/>
</dbReference>
<dbReference type="InterPro" id="IPR015425">
    <property type="entry name" value="FH2_Formin"/>
</dbReference>
<dbReference type="InterPro" id="IPR014768">
    <property type="entry name" value="GBD/FH3_dom"/>
</dbReference>
<dbReference type="Pfam" id="PF06367">
    <property type="entry name" value="Drf_FH3"/>
    <property type="match status" value="1"/>
</dbReference>
<reference evidence="11 12" key="1">
    <citation type="submission" date="2025-05" db="UniProtKB">
        <authorList>
            <consortium name="RefSeq"/>
        </authorList>
    </citation>
    <scope>IDENTIFICATION</scope>
    <source>
        <tissue evidence="11 12">Blood</tissue>
    </source>
</reference>
<evidence type="ECO:0000256" key="4">
    <source>
        <dbReference type="ARBA" id="ARBA00023054"/>
    </source>
</evidence>
<evidence type="ECO:0000256" key="6">
    <source>
        <dbReference type="SAM" id="MobiDB-lite"/>
    </source>
</evidence>
<dbReference type="Gene3D" id="1.25.10.10">
    <property type="entry name" value="Leucine-rich Repeat Variant"/>
    <property type="match status" value="1"/>
</dbReference>
<dbReference type="Gene3D" id="1.20.58.2220">
    <property type="entry name" value="Formin, FH2 domain"/>
    <property type="match status" value="1"/>
</dbReference>
<sequence>MDRHRPRLHHPKQGSAAGAPYPSSASLRSCRESKMPVRKGPQHPPPSGAEEPGEKRPKFHLNIRTLTDDMLDKFASIRIPGSKKERPPLSNLKTAFASNDCSSEMMENIPKPLSENEVLKLFEKMMEDMNLNEDKKAPLREKDFSIKKEMVMQYINTASKTGSLKSRRQISPQEFIHELKMGSADDIVTCLESLRVSLTSNPVSWVESFGREGLGLLLDILEKLISGKIQEKIVKKKQHKVIQCLKALMNTQYGLERIMSEERSLSLLAKAIDPKHPSMMTDVVKLLSAVCIVGEESILEEVLEALTSAGEERNIDRFSSIVEGLRHDSAQLQVACMQLINALVTSPDDLDFRLHIRNEFMRCGLKEILPNLKCLKNDGLDIQLKVFDEHKEEDLLELSHRLEEIRAELDEAYDIYNMVWNTVKETRAEGYFISILQHLLLIRNDYFIRQQYFKLIDECVSQIVLHRDGMDPDFSYRKRLDLDLSQFVDACVDQAKLEEFEEKASELYKKFEKEFTDHQETQAQLQKKEAKINELQAELQAFKSQFGALPADTSNSSPLAEENGSGLPALAPSLPLPSCEGVPPPPPPPPPPPLPGMPLPFGGPVPPPPPLGFLSGRNSPPPPTLPFGLKPKKEFKPETSMRRLNWLKIRPHEMTENCFWVKANENKYENVDLLCKLENTFCCQQKERREEEDLEEKKAIKKKIKELKFLDSKIAQNLSIFLSSFRVPYEEIKMMILEVDETQLAESMIQNLIKHLPDQEQLSSLSQFKSDYNNLCEPEQFAVVMSNVKRLRPRLSAILFKLQFEEQVNSIKPDIMAVSTACEQIKKSKSFSKLLELVLLMGNYMNAGSRNAQTFGFNLSSLCKLKDTKSADQKTTLLHFLVEMCEEKYPDILTFVDDLEHLDKASKVSVETLEKNLKQMGRQLQQLEKDLETFPPPEDLHDKFLTKIYSFVISAKEQYGKLLKLHENMETLYQSVMGYYAIDVKKVSVEDFFNDLNNFRTTFMQARKENVKKREAEEREKRAQIAKELAEKERLERQQKKKRLLEMKTEGDETGVMDSLLEALQSGAAFRDRRKRTPKPKDIRRSFSPMSQRPVLKVCNHENQKVQLTEGSRSHYNINCNSTRTPVAKELNYNVDTHTSTERIKAVEKKEACNVESNRKKEMELLGSVSKNESVPEVEALLARLRAL</sequence>
<dbReference type="Proteomes" id="UP001652583">
    <property type="component" value="Chromosome A1"/>
</dbReference>
<evidence type="ECO:0000313" key="10">
    <source>
        <dbReference type="Proteomes" id="UP001652583"/>
    </source>
</evidence>
<dbReference type="GeneID" id="106974520"/>
<dbReference type="Gene3D" id="1.10.238.150">
    <property type="entry name" value="Formin, FH3 diaphanous domain"/>
    <property type="match status" value="1"/>
</dbReference>
<dbReference type="SMART" id="SM00498">
    <property type="entry name" value="FH2"/>
    <property type="match status" value="1"/>
</dbReference>
<dbReference type="PROSITE" id="PS51444">
    <property type="entry name" value="FH2"/>
    <property type="match status" value="1"/>
</dbReference>
<dbReference type="PANTHER" id="PTHR45691">
    <property type="entry name" value="PROTEIN DIAPHANOUS"/>
    <property type="match status" value="1"/>
</dbReference>
<name>A0ABM3PKH8_ACIJB</name>
<evidence type="ECO:0000256" key="1">
    <source>
        <dbReference type="ARBA" id="ARBA00004496"/>
    </source>
</evidence>
<organism evidence="10 12">
    <name type="scientific">Acinonyx jubatus</name>
    <name type="common">Cheetah</name>
    <dbReference type="NCBI Taxonomy" id="32536"/>
    <lineage>
        <taxon>Eukaryota</taxon>
        <taxon>Metazoa</taxon>
        <taxon>Chordata</taxon>
        <taxon>Craniata</taxon>
        <taxon>Vertebrata</taxon>
        <taxon>Euteleostomi</taxon>
        <taxon>Mammalia</taxon>
        <taxon>Eutheria</taxon>
        <taxon>Laurasiatheria</taxon>
        <taxon>Carnivora</taxon>
        <taxon>Feliformia</taxon>
        <taxon>Felidae</taxon>
        <taxon>Felinae</taxon>
        <taxon>Acinonyx</taxon>
    </lineage>
</organism>
<evidence type="ECO:0000313" key="12">
    <source>
        <dbReference type="RefSeq" id="XP_053072185.1"/>
    </source>
</evidence>
<evidence type="ECO:0000313" key="11">
    <source>
        <dbReference type="RefSeq" id="XP_053072184.1"/>
    </source>
</evidence>
<dbReference type="Pfam" id="PF06345">
    <property type="entry name" value="Drf_DAD"/>
    <property type="match status" value="1"/>
</dbReference>
<feature type="compositionally biased region" description="Basic residues" evidence="6">
    <location>
        <begin position="1"/>
        <end position="12"/>
    </location>
</feature>
<dbReference type="RefSeq" id="XP_053072184.1">
    <property type="nucleotide sequence ID" value="XM_053216209.1"/>
</dbReference>
<evidence type="ECO:0000259" key="9">
    <source>
        <dbReference type="PROSITE" id="PS51444"/>
    </source>
</evidence>
<protein>
    <submittedName>
        <fullName evidence="11 12">Protein diaphanous homolog 3 isoform X1</fullName>
    </submittedName>
</protein>
<dbReference type="InterPro" id="IPR010472">
    <property type="entry name" value="FH3_dom"/>
</dbReference>
<dbReference type="SUPFAM" id="SSF101447">
    <property type="entry name" value="Formin homology 2 domain (FH2 domain)"/>
    <property type="match status" value="1"/>
</dbReference>
<dbReference type="InterPro" id="IPR011989">
    <property type="entry name" value="ARM-like"/>
</dbReference>
<dbReference type="PROSITE" id="PS51231">
    <property type="entry name" value="DAD"/>
    <property type="match status" value="1"/>
</dbReference>
<proteinExistence type="inferred from homology"/>
<dbReference type="SMART" id="SM01139">
    <property type="entry name" value="Drf_FH3"/>
    <property type="match status" value="1"/>
</dbReference>
<dbReference type="SUPFAM" id="SSF48371">
    <property type="entry name" value="ARM repeat"/>
    <property type="match status" value="1"/>
</dbReference>
<dbReference type="RefSeq" id="XP_053072185.1">
    <property type="nucleotide sequence ID" value="XM_053216210.1"/>
</dbReference>
<accession>A0ABM3PKH8</accession>
<feature type="coiled-coil region" evidence="5">
    <location>
        <begin position="1008"/>
        <end position="1050"/>
    </location>
</feature>
<dbReference type="SMART" id="SM01140">
    <property type="entry name" value="Drf_GBD"/>
    <property type="match status" value="1"/>
</dbReference>
<dbReference type="InterPro" id="IPR042201">
    <property type="entry name" value="FH2_Formin_sf"/>
</dbReference>
<feature type="coiled-coil region" evidence="5">
    <location>
        <begin position="508"/>
        <end position="545"/>
    </location>
</feature>
<dbReference type="InterPro" id="IPR010465">
    <property type="entry name" value="Drf_DAD"/>
</dbReference>
<evidence type="ECO:0000259" key="7">
    <source>
        <dbReference type="PROSITE" id="PS51231"/>
    </source>
</evidence>
<feature type="domain" description="GBD/FH3" evidence="8">
    <location>
        <begin position="110"/>
        <end position="471"/>
    </location>
</feature>
<dbReference type="PROSITE" id="PS51232">
    <property type="entry name" value="GBD_FH3"/>
    <property type="match status" value="1"/>
</dbReference>
<dbReference type="Pfam" id="PF06371">
    <property type="entry name" value="Drf_GBD"/>
    <property type="match status" value="1"/>
</dbReference>
<feature type="domain" description="DAD" evidence="7">
    <location>
        <begin position="1052"/>
        <end position="1082"/>
    </location>
</feature>
<keyword evidence="4 5" id="KW-0175">Coiled coil</keyword>
<evidence type="ECO:0000256" key="3">
    <source>
        <dbReference type="ARBA" id="ARBA00022490"/>
    </source>
</evidence>
<feature type="compositionally biased region" description="Pro residues" evidence="6">
    <location>
        <begin position="582"/>
        <end position="601"/>
    </location>
</feature>
<evidence type="ECO:0000256" key="5">
    <source>
        <dbReference type="SAM" id="Coils"/>
    </source>
</evidence>
<gene>
    <name evidence="11 12" type="primary">DIAPH3</name>
</gene>
<feature type="region of interest" description="Disordered" evidence="6">
    <location>
        <begin position="548"/>
        <end position="601"/>
    </location>
</feature>
<feature type="compositionally biased region" description="Low complexity" evidence="6">
    <location>
        <begin position="564"/>
        <end position="581"/>
    </location>
</feature>